<keyword evidence="3" id="KW-1185">Reference proteome</keyword>
<dbReference type="OrthoDB" id="3172239at2759"/>
<dbReference type="Proteomes" id="UP000567179">
    <property type="component" value="Unassembled WGS sequence"/>
</dbReference>
<sequence>MPLPPSIDDAVQRVDAQISHYFDLIRDLRSQRNALVPISQFPTEVLCRIFMEVRGGCDSSRYTNHWFWTKTSYSEPSLEWIAVSHVSRHWREAAIREPRLWTDPPLNNSKWATIMLERSCMATLPAITMRFPKFGESALSALGPHLPRTSSLVIPAILPQALQKILSHSYLPLSAPELETLSVNCWTNSALSKRQKFWYHIPFKTHEEAVIFPDNVLHDTPKLKRLELRGIVINWRSTLLSHLTTLAISNIPDHSKPTPTQLITMLESAPGLTRLYLGDVCPSIESNSSDNLPRRFPMHSLAYVNLRGHIHQLLLFFRIVAAPGLQGCSITVTYSENVVVHLPQLFLSMSQSFNISNVIGSDKDVRRLQLAHCTQSDLYVRASKVLPCDRSLEPDKGRPDTNHLKWIGLWDKIDHRCLIIEIAAHLVQSWNDNLEWDSARLANMQQLTSAVISHLFRSFDWNGLSELDTWSLKYGQQRMFASTFGTIPDLRESLSGRWDI</sequence>
<dbReference type="Gene3D" id="1.20.1280.50">
    <property type="match status" value="1"/>
</dbReference>
<evidence type="ECO:0000313" key="2">
    <source>
        <dbReference type="EMBL" id="KAF5311913.1"/>
    </source>
</evidence>
<evidence type="ECO:0000259" key="1">
    <source>
        <dbReference type="Pfam" id="PF12937"/>
    </source>
</evidence>
<dbReference type="AlphaFoldDB" id="A0A8H5AW38"/>
<dbReference type="Pfam" id="PF12937">
    <property type="entry name" value="F-box-like"/>
    <property type="match status" value="1"/>
</dbReference>
<name>A0A8H5AW38_9AGAR</name>
<gene>
    <name evidence="2" type="ORF">D9619_003540</name>
</gene>
<feature type="domain" description="F-box" evidence="1">
    <location>
        <begin position="40"/>
        <end position="103"/>
    </location>
</feature>
<comment type="caution">
    <text evidence="2">The sequence shown here is derived from an EMBL/GenBank/DDBJ whole genome shotgun (WGS) entry which is preliminary data.</text>
</comment>
<dbReference type="EMBL" id="JAACJJ010000056">
    <property type="protein sequence ID" value="KAF5311913.1"/>
    <property type="molecule type" value="Genomic_DNA"/>
</dbReference>
<protein>
    <recommendedName>
        <fullName evidence="1">F-box domain-containing protein</fullName>
    </recommendedName>
</protein>
<proteinExistence type="predicted"/>
<reference evidence="2 3" key="1">
    <citation type="journal article" date="2020" name="ISME J.">
        <title>Uncovering the hidden diversity of litter-decomposition mechanisms in mushroom-forming fungi.</title>
        <authorList>
            <person name="Floudas D."/>
            <person name="Bentzer J."/>
            <person name="Ahren D."/>
            <person name="Johansson T."/>
            <person name="Persson P."/>
            <person name="Tunlid A."/>
        </authorList>
    </citation>
    <scope>NUCLEOTIDE SEQUENCE [LARGE SCALE GENOMIC DNA]</scope>
    <source>
        <strain evidence="2 3">CBS 101986</strain>
    </source>
</reference>
<accession>A0A8H5AW38</accession>
<organism evidence="2 3">
    <name type="scientific">Psilocybe cf. subviscida</name>
    <dbReference type="NCBI Taxonomy" id="2480587"/>
    <lineage>
        <taxon>Eukaryota</taxon>
        <taxon>Fungi</taxon>
        <taxon>Dikarya</taxon>
        <taxon>Basidiomycota</taxon>
        <taxon>Agaricomycotina</taxon>
        <taxon>Agaricomycetes</taxon>
        <taxon>Agaricomycetidae</taxon>
        <taxon>Agaricales</taxon>
        <taxon>Agaricineae</taxon>
        <taxon>Strophariaceae</taxon>
        <taxon>Psilocybe</taxon>
    </lineage>
</organism>
<evidence type="ECO:0000313" key="3">
    <source>
        <dbReference type="Proteomes" id="UP000567179"/>
    </source>
</evidence>
<dbReference type="InterPro" id="IPR001810">
    <property type="entry name" value="F-box_dom"/>
</dbReference>